<keyword evidence="1" id="KW-1133">Transmembrane helix</keyword>
<dbReference type="RefSeq" id="WP_244464404.1">
    <property type="nucleotide sequence ID" value="NZ_CP004021.1"/>
</dbReference>
<dbReference type="PATRIC" id="fig|1277257.4.peg.86"/>
<reference evidence="2 3" key="1">
    <citation type="journal article" date="2015" name="Genome Announc.">
        <title>Complete Genome Sequence of 'Candidatus Liberibacter africanus,' a Bacterium Associated with Citrus Huanglongbing.</title>
        <authorList>
            <person name="Lin H."/>
            <person name="Pietersen G."/>
            <person name="Han C."/>
            <person name="Read D.A."/>
            <person name="Lou B."/>
            <person name="Gupta G."/>
            <person name="Civerolo E.L."/>
        </authorList>
    </citation>
    <scope>NUCLEOTIDE SEQUENCE [LARGE SCALE GENOMIC DNA]</scope>
    <source>
        <strain evidence="2 3">PTSAPSY</strain>
    </source>
</reference>
<dbReference type="STRING" id="1277257.G293_00375"/>
<keyword evidence="1" id="KW-0812">Transmembrane</keyword>
<protein>
    <recommendedName>
        <fullName evidence="4">Transmembrane protein</fullName>
    </recommendedName>
</protein>
<name>A0A0G3I3B2_LIBAF</name>
<keyword evidence="3" id="KW-1185">Reference proteome</keyword>
<dbReference type="EMBL" id="CP004021">
    <property type="protein sequence ID" value="AKK19730.1"/>
    <property type="molecule type" value="Genomic_DNA"/>
</dbReference>
<accession>A0A0G3I3B2</accession>
<feature type="transmembrane region" description="Helical" evidence="1">
    <location>
        <begin position="38"/>
        <end position="60"/>
    </location>
</feature>
<proteinExistence type="predicted"/>
<dbReference type="KEGG" id="lau:G293_00375"/>
<evidence type="ECO:0000313" key="2">
    <source>
        <dbReference type="EMBL" id="AKK19730.1"/>
    </source>
</evidence>
<feature type="transmembrane region" description="Helical" evidence="1">
    <location>
        <begin position="6"/>
        <end position="26"/>
    </location>
</feature>
<organism evidence="2 3">
    <name type="scientific">Candidatus Liberibacter africanus PTSAPSY</name>
    <dbReference type="NCBI Taxonomy" id="1277257"/>
    <lineage>
        <taxon>Bacteria</taxon>
        <taxon>Pseudomonadati</taxon>
        <taxon>Pseudomonadota</taxon>
        <taxon>Alphaproteobacteria</taxon>
        <taxon>Hyphomicrobiales</taxon>
        <taxon>Rhizobiaceae</taxon>
        <taxon>Liberibacter</taxon>
    </lineage>
</organism>
<gene>
    <name evidence="2" type="ORF">G293_00375</name>
</gene>
<evidence type="ECO:0000256" key="1">
    <source>
        <dbReference type="SAM" id="Phobius"/>
    </source>
</evidence>
<dbReference type="AlphaFoldDB" id="A0A0G3I3B2"/>
<dbReference type="Proteomes" id="UP000035503">
    <property type="component" value="Chromosome"/>
</dbReference>
<keyword evidence="1" id="KW-0472">Membrane</keyword>
<sequence>MKEMNNHLWIAVDVFVIVATVITCFFMNKQFSWWLRIFLPFLLIIIMIVHIACLIGYMRIFAFPPF</sequence>
<evidence type="ECO:0008006" key="4">
    <source>
        <dbReference type="Google" id="ProtNLM"/>
    </source>
</evidence>
<evidence type="ECO:0000313" key="3">
    <source>
        <dbReference type="Proteomes" id="UP000035503"/>
    </source>
</evidence>